<dbReference type="AlphaFoldDB" id="A0A261TSE1"/>
<comment type="caution">
    <text evidence="8">The sequence shown here is derived from an EMBL/GenBank/DDBJ whole genome shotgun (WGS) entry which is preliminary data.</text>
</comment>
<evidence type="ECO:0000256" key="1">
    <source>
        <dbReference type="ARBA" id="ARBA00004370"/>
    </source>
</evidence>
<evidence type="ECO:0000259" key="7">
    <source>
        <dbReference type="PROSITE" id="PS50885"/>
    </source>
</evidence>
<dbReference type="PANTHER" id="PTHR43531:SF14">
    <property type="entry name" value="METHYL-ACCEPTING CHEMOTAXIS PROTEIN I-RELATED"/>
    <property type="match status" value="1"/>
</dbReference>
<dbReference type="PROSITE" id="PS50885">
    <property type="entry name" value="HAMP"/>
    <property type="match status" value="1"/>
</dbReference>
<dbReference type="SMART" id="SM00283">
    <property type="entry name" value="MA"/>
    <property type="match status" value="1"/>
</dbReference>
<dbReference type="PANTHER" id="PTHR43531">
    <property type="entry name" value="PROTEIN ICFG"/>
    <property type="match status" value="1"/>
</dbReference>
<dbReference type="InterPro" id="IPR004089">
    <property type="entry name" value="MCPsignal_dom"/>
</dbReference>
<keyword evidence="9" id="KW-1185">Reference proteome</keyword>
<dbReference type="InterPro" id="IPR003660">
    <property type="entry name" value="HAMP_dom"/>
</dbReference>
<feature type="transmembrane region" description="Helical" evidence="5">
    <location>
        <begin position="341"/>
        <end position="362"/>
    </location>
</feature>
<evidence type="ECO:0000313" key="8">
    <source>
        <dbReference type="EMBL" id="OZI52201.1"/>
    </source>
</evidence>
<dbReference type="Pfam" id="PF00672">
    <property type="entry name" value="HAMP"/>
    <property type="match status" value="1"/>
</dbReference>
<dbReference type="CDD" id="cd06225">
    <property type="entry name" value="HAMP"/>
    <property type="match status" value="1"/>
</dbReference>
<dbReference type="CDD" id="cd11386">
    <property type="entry name" value="MCP_signal"/>
    <property type="match status" value="1"/>
</dbReference>
<proteinExistence type="inferred from homology"/>
<dbReference type="InterPro" id="IPR033462">
    <property type="entry name" value="Cache_3-Cache_2"/>
</dbReference>
<gene>
    <name evidence="8" type="ORF">CAL25_12015</name>
</gene>
<reference evidence="8 9" key="1">
    <citation type="submission" date="2017-05" db="EMBL/GenBank/DDBJ databases">
        <title>Complete and WGS of Bordetella genogroups.</title>
        <authorList>
            <person name="Spilker T."/>
            <person name="LiPuma J."/>
        </authorList>
    </citation>
    <scope>NUCLEOTIDE SEQUENCE [LARGE SCALE GENOMIC DNA]</scope>
    <source>
        <strain evidence="8 9">AU10456</strain>
    </source>
</reference>
<evidence type="ECO:0000256" key="2">
    <source>
        <dbReference type="ARBA" id="ARBA00022481"/>
    </source>
</evidence>
<keyword evidence="5" id="KW-0812">Transmembrane</keyword>
<dbReference type="Pfam" id="PF17201">
    <property type="entry name" value="Cache_3-Cache_2"/>
    <property type="match status" value="1"/>
</dbReference>
<dbReference type="Proteomes" id="UP000216913">
    <property type="component" value="Unassembled WGS sequence"/>
</dbReference>
<dbReference type="GO" id="GO:0004888">
    <property type="term" value="F:transmembrane signaling receptor activity"/>
    <property type="evidence" value="ECO:0007669"/>
    <property type="project" value="TreeGrafter"/>
</dbReference>
<evidence type="ECO:0000256" key="4">
    <source>
        <dbReference type="PROSITE-ProRule" id="PRU00284"/>
    </source>
</evidence>
<evidence type="ECO:0000256" key="3">
    <source>
        <dbReference type="ARBA" id="ARBA00029447"/>
    </source>
</evidence>
<accession>A0A261TSE1</accession>
<dbReference type="GO" id="GO:0005886">
    <property type="term" value="C:plasma membrane"/>
    <property type="evidence" value="ECO:0007669"/>
    <property type="project" value="TreeGrafter"/>
</dbReference>
<dbReference type="InterPro" id="IPR051310">
    <property type="entry name" value="MCP_chemotaxis"/>
</dbReference>
<dbReference type="OrthoDB" id="9763018at2"/>
<dbReference type="EMBL" id="NEVP01000006">
    <property type="protein sequence ID" value="OZI52201.1"/>
    <property type="molecule type" value="Genomic_DNA"/>
</dbReference>
<comment type="subcellular location">
    <subcellularLocation>
        <location evidence="1">Membrane</location>
    </subcellularLocation>
</comment>
<feature type="domain" description="HAMP" evidence="7">
    <location>
        <begin position="364"/>
        <end position="416"/>
    </location>
</feature>
<dbReference type="Pfam" id="PF00015">
    <property type="entry name" value="MCPsignal"/>
    <property type="match status" value="1"/>
</dbReference>
<dbReference type="SUPFAM" id="SSF58104">
    <property type="entry name" value="Methyl-accepting chemotaxis protein (MCP) signaling domain"/>
    <property type="match status" value="1"/>
</dbReference>
<organism evidence="8 9">
    <name type="scientific">Bordetella genomosp. 5</name>
    <dbReference type="NCBI Taxonomy" id="1395608"/>
    <lineage>
        <taxon>Bacteria</taxon>
        <taxon>Pseudomonadati</taxon>
        <taxon>Pseudomonadota</taxon>
        <taxon>Betaproteobacteria</taxon>
        <taxon>Burkholderiales</taxon>
        <taxon>Alcaligenaceae</taxon>
        <taxon>Bordetella</taxon>
    </lineage>
</organism>
<name>A0A261TSE1_9BORD</name>
<evidence type="ECO:0008006" key="10">
    <source>
        <dbReference type="Google" id="ProtNLM"/>
    </source>
</evidence>
<dbReference type="FunFam" id="1.10.287.950:FF:000001">
    <property type="entry name" value="Methyl-accepting chemotaxis sensory transducer"/>
    <property type="match status" value="1"/>
</dbReference>
<dbReference type="PROSITE" id="PS50111">
    <property type="entry name" value="CHEMOTAXIS_TRANSDUC_2"/>
    <property type="match status" value="1"/>
</dbReference>
<dbReference type="GO" id="GO:0007165">
    <property type="term" value="P:signal transduction"/>
    <property type="evidence" value="ECO:0007669"/>
    <property type="project" value="UniProtKB-KW"/>
</dbReference>
<feature type="transmembrane region" description="Helical" evidence="5">
    <location>
        <begin position="32"/>
        <end position="57"/>
    </location>
</feature>
<dbReference type="InterPro" id="IPR029151">
    <property type="entry name" value="Sensor-like_sf"/>
</dbReference>
<evidence type="ECO:0000259" key="6">
    <source>
        <dbReference type="PROSITE" id="PS50111"/>
    </source>
</evidence>
<evidence type="ECO:0000256" key="5">
    <source>
        <dbReference type="SAM" id="Phobius"/>
    </source>
</evidence>
<keyword evidence="2" id="KW-0488">Methylation</keyword>
<keyword evidence="5" id="KW-0472">Membrane</keyword>
<keyword evidence="5" id="KW-1133">Transmembrane helix</keyword>
<dbReference type="SUPFAM" id="SSF103190">
    <property type="entry name" value="Sensory domain-like"/>
    <property type="match status" value="1"/>
</dbReference>
<comment type="similarity">
    <text evidence="3">Belongs to the methyl-accepting chemotaxis (MCP) protein family.</text>
</comment>
<dbReference type="SMART" id="SM00304">
    <property type="entry name" value="HAMP"/>
    <property type="match status" value="2"/>
</dbReference>
<dbReference type="Gene3D" id="1.10.287.950">
    <property type="entry name" value="Methyl-accepting chemotaxis protein"/>
    <property type="match status" value="1"/>
</dbReference>
<keyword evidence="4" id="KW-0807">Transducer</keyword>
<sequence length="665" mass="69963">MNVSGCPALLQEDCMTVASTGRAWSVATRLSLMVLCLVTIVFVGFTWALYLGMVASVEREATERMRVEAQGIAAMVRMYSATVQAEADRFTNVFEADLAQPYTLSPAERVAVGERQTPTLRAGEVVLNQNIALPDRFTERTQGVATIFAKDGDDFVRITTSVKDAAGNRAMGTLLARDSAAYAKVSKGETYSGPATLFGTFYMTTYRPMKDAAGAVIGVLFVGVDIGATTTALKQDVARRKVAQTGDYRVVSGAAGPAHGQYLVPENLLQKSALTGPDALVDDAGKARVPGMLSARDGTFTTGLRGEPRIVAHAYMPEWQWLVVGQASVAELTADVRRARLLYVGAALVAIAGLTLLLFFMIRRTVGRRLNAAMAVAEKLAQGDLRARADIGRPDEIGRLTAAVNGIGDGLIAIVQRVRAASTTMGVQTQEIANASADMSSQSESQAANVEETVASLEQLTATVAQNASNSDQVDEQVRHAARAADEGAVVVDTLVEAMDGVRIAADKMSEIIAVIHSIAFQTNILALNAAVEAARAGEEGRGFAVVASEVRQLAQRSGDAAKVIEGLIHTALEQVGAGHRHAGETRLAIAGIAGQVREVAVLVNDISTAGREQSAGIAQINSAVAHIGDMTQRNAALADEAARIASSLADLAGQLDESVGVFQT</sequence>
<dbReference type="GO" id="GO:0006935">
    <property type="term" value="P:chemotaxis"/>
    <property type="evidence" value="ECO:0007669"/>
    <property type="project" value="TreeGrafter"/>
</dbReference>
<protein>
    <recommendedName>
        <fullName evidence="10">Methyl-accepting chemotaxis protein</fullName>
    </recommendedName>
</protein>
<feature type="domain" description="Methyl-accepting transducer" evidence="6">
    <location>
        <begin position="421"/>
        <end position="650"/>
    </location>
</feature>
<evidence type="ECO:0000313" key="9">
    <source>
        <dbReference type="Proteomes" id="UP000216913"/>
    </source>
</evidence>